<evidence type="ECO:0000313" key="2">
    <source>
        <dbReference type="EMBL" id="KAH3681806.1"/>
    </source>
</evidence>
<proteinExistence type="predicted"/>
<accession>A0A9P8Q0J9</accession>
<dbReference type="InterPro" id="IPR023674">
    <property type="entry name" value="Ribosomal_uL1-like"/>
</dbReference>
<reference evidence="2" key="2">
    <citation type="submission" date="2021-01" db="EMBL/GenBank/DDBJ databases">
        <authorList>
            <person name="Schikora-Tamarit M.A."/>
        </authorList>
    </citation>
    <scope>NUCLEOTIDE SEQUENCE</scope>
    <source>
        <strain evidence="2">CBS2887</strain>
    </source>
</reference>
<name>A0A9P8Q0J9_WICPI</name>
<dbReference type="InterPro" id="IPR016095">
    <property type="entry name" value="Ribosomal_uL1_3-a/b-sand"/>
</dbReference>
<dbReference type="InterPro" id="IPR028364">
    <property type="entry name" value="Ribosomal_uL1/biogenesis"/>
</dbReference>
<feature type="compositionally biased region" description="Basic residues" evidence="1">
    <location>
        <begin position="402"/>
        <end position="413"/>
    </location>
</feature>
<keyword evidence="3" id="KW-1185">Reference proteome</keyword>
<dbReference type="SUPFAM" id="SSF56808">
    <property type="entry name" value="Ribosomal protein L1"/>
    <property type="match status" value="1"/>
</dbReference>
<protein>
    <recommendedName>
        <fullName evidence="4">Ribosomal protein L1</fullName>
    </recommendedName>
</protein>
<gene>
    <name evidence="2" type="ORF">WICPIJ_007245</name>
</gene>
<feature type="region of interest" description="Disordered" evidence="1">
    <location>
        <begin position="1"/>
        <end position="48"/>
    </location>
</feature>
<evidence type="ECO:0000256" key="1">
    <source>
        <dbReference type="SAM" id="MobiDB-lite"/>
    </source>
</evidence>
<dbReference type="EMBL" id="JAEUBG010004206">
    <property type="protein sequence ID" value="KAH3681806.1"/>
    <property type="molecule type" value="Genomic_DNA"/>
</dbReference>
<dbReference type="Pfam" id="PF00687">
    <property type="entry name" value="Ribosomal_L1"/>
    <property type="match status" value="1"/>
</dbReference>
<dbReference type="OrthoDB" id="10251727at2759"/>
<dbReference type="Proteomes" id="UP000774326">
    <property type="component" value="Unassembled WGS sequence"/>
</dbReference>
<dbReference type="Gene3D" id="3.40.50.790">
    <property type="match status" value="1"/>
</dbReference>
<feature type="compositionally biased region" description="Low complexity" evidence="1">
    <location>
        <begin position="9"/>
        <end position="34"/>
    </location>
</feature>
<evidence type="ECO:0000313" key="3">
    <source>
        <dbReference type="Proteomes" id="UP000774326"/>
    </source>
</evidence>
<feature type="region of interest" description="Disordered" evidence="1">
    <location>
        <begin position="373"/>
        <end position="413"/>
    </location>
</feature>
<organism evidence="2 3">
    <name type="scientific">Wickerhamomyces pijperi</name>
    <name type="common">Yeast</name>
    <name type="synonym">Pichia pijperi</name>
    <dbReference type="NCBI Taxonomy" id="599730"/>
    <lineage>
        <taxon>Eukaryota</taxon>
        <taxon>Fungi</taxon>
        <taxon>Dikarya</taxon>
        <taxon>Ascomycota</taxon>
        <taxon>Saccharomycotina</taxon>
        <taxon>Saccharomycetes</taxon>
        <taxon>Phaffomycetales</taxon>
        <taxon>Wickerhamomycetaceae</taxon>
        <taxon>Wickerhamomyces</taxon>
    </lineage>
</organism>
<sequence length="413" mass="45740">MAKTRSKDASTPVKTPTKTPTKAQKKSASSTPSKKAKDSTPSKVVKPKGKVIKAAEIESVEFDTKKQTKKDVESIKEDLVSLEKIEKALESLKTFVEKSAESESSDLLHDEDLASQLELVLSKKQLFTAKHDLKQRLIKVSEKTTFEEIPKVALLVRDNLIDSKTLEEIESSELNQYLTEIIPVKELASTYKAFEKKRELSAKFDLFLADDAIIPTLPNLLGKSFYERSKAPIAIKVLKPFSIAGVLGQTKKVLNSKVYRLSKSNQLTIQLGKVDSVTATEILKVINHFSELRDVFIKSNQSPALPLYESSVVYTEDDKTSADVTESKEDNFKIAGYELPKGIKFSPFEKSLIEVGNDAEIKALVTEKLKKFNKKVGSSASKTEKKPAAATAKITNGEKAKVTKPKSKKTAKK</sequence>
<comment type="caution">
    <text evidence="2">The sequence shown here is derived from an EMBL/GenBank/DDBJ whole genome shotgun (WGS) entry which is preliminary data.</text>
</comment>
<evidence type="ECO:0008006" key="4">
    <source>
        <dbReference type="Google" id="ProtNLM"/>
    </source>
</evidence>
<reference evidence="2" key="1">
    <citation type="journal article" date="2021" name="Open Biol.">
        <title>Shared evolutionary footprints suggest mitochondrial oxidative damage underlies multiple complex I losses in fungi.</title>
        <authorList>
            <person name="Schikora-Tamarit M.A."/>
            <person name="Marcet-Houben M."/>
            <person name="Nosek J."/>
            <person name="Gabaldon T."/>
        </authorList>
    </citation>
    <scope>NUCLEOTIDE SEQUENCE</scope>
    <source>
        <strain evidence="2">CBS2887</strain>
    </source>
</reference>
<dbReference type="AlphaFoldDB" id="A0A9P8Q0J9"/>